<dbReference type="GO" id="GO:0000287">
    <property type="term" value="F:magnesium ion binding"/>
    <property type="evidence" value="ECO:0007669"/>
    <property type="project" value="UniProtKB-UniRule"/>
</dbReference>
<dbReference type="GO" id="GO:0030976">
    <property type="term" value="F:thiamine pyrophosphate binding"/>
    <property type="evidence" value="ECO:0007669"/>
    <property type="project" value="UniProtKB-UniRule"/>
</dbReference>
<feature type="binding site" evidence="11">
    <location>
        <position position="375"/>
    </location>
    <ligand>
        <name>thiamine diphosphate</name>
        <dbReference type="ChEBI" id="CHEBI:58937"/>
    </ligand>
</feature>
<dbReference type="InterPro" id="IPR029061">
    <property type="entry name" value="THDP-binding"/>
</dbReference>
<keyword evidence="9 11" id="KW-0414">Isoprene biosynthesis</keyword>
<evidence type="ECO:0000313" key="15">
    <source>
        <dbReference type="Proteomes" id="UP000092932"/>
    </source>
</evidence>
<dbReference type="GO" id="GO:0019288">
    <property type="term" value="P:isopentenyl diphosphate biosynthetic process, methylerythritol 4-phosphate pathway"/>
    <property type="evidence" value="ECO:0007669"/>
    <property type="project" value="UniProtKB-ARBA"/>
</dbReference>
<dbReference type="EMBL" id="CP016591">
    <property type="protein sequence ID" value="ANY19186.1"/>
    <property type="molecule type" value="Genomic_DNA"/>
</dbReference>
<feature type="binding site" evidence="11">
    <location>
        <position position="293"/>
    </location>
    <ligand>
        <name>thiamine diphosphate</name>
        <dbReference type="ChEBI" id="CHEBI:58937"/>
    </ligand>
</feature>
<dbReference type="InterPro" id="IPR005475">
    <property type="entry name" value="Transketolase-like_Pyr-bd"/>
</dbReference>
<dbReference type="GO" id="GO:0008661">
    <property type="term" value="F:1-deoxy-D-xylulose-5-phosphate synthase activity"/>
    <property type="evidence" value="ECO:0007669"/>
    <property type="project" value="UniProtKB-UniRule"/>
</dbReference>
<dbReference type="HAMAP" id="MF_00315">
    <property type="entry name" value="DXP_synth"/>
    <property type="match status" value="1"/>
</dbReference>
<evidence type="ECO:0000256" key="8">
    <source>
        <dbReference type="ARBA" id="ARBA00023052"/>
    </source>
</evidence>
<evidence type="ECO:0000259" key="13">
    <source>
        <dbReference type="SMART" id="SM00861"/>
    </source>
</evidence>
<dbReference type="PROSITE" id="PS00801">
    <property type="entry name" value="TRANSKETOLASE_1"/>
    <property type="match status" value="1"/>
</dbReference>
<comment type="catalytic activity">
    <reaction evidence="11">
        <text>D-glyceraldehyde 3-phosphate + pyruvate + H(+) = 1-deoxy-D-xylulose 5-phosphate + CO2</text>
        <dbReference type="Rhea" id="RHEA:12605"/>
        <dbReference type="ChEBI" id="CHEBI:15361"/>
        <dbReference type="ChEBI" id="CHEBI:15378"/>
        <dbReference type="ChEBI" id="CHEBI:16526"/>
        <dbReference type="ChEBI" id="CHEBI:57792"/>
        <dbReference type="ChEBI" id="CHEBI:59776"/>
        <dbReference type="EC" id="2.2.1.7"/>
    </reaction>
</comment>
<evidence type="ECO:0000256" key="7">
    <source>
        <dbReference type="ARBA" id="ARBA00022977"/>
    </source>
</evidence>
<evidence type="ECO:0000256" key="5">
    <source>
        <dbReference type="ARBA" id="ARBA00022723"/>
    </source>
</evidence>
<evidence type="ECO:0000256" key="9">
    <source>
        <dbReference type="ARBA" id="ARBA00023229"/>
    </source>
</evidence>
<feature type="domain" description="Transketolase-like pyrimidine-binding" evidence="13">
    <location>
        <begin position="324"/>
        <end position="489"/>
    </location>
</feature>
<comment type="cofactor">
    <cofactor evidence="11">
        <name>Mg(2+)</name>
        <dbReference type="ChEBI" id="CHEBI:18420"/>
    </cofactor>
    <text evidence="11">Binds 1 Mg(2+) ion per subunit.</text>
</comment>
<dbReference type="Pfam" id="PF02779">
    <property type="entry name" value="Transket_pyr"/>
    <property type="match status" value="1"/>
</dbReference>
<evidence type="ECO:0000256" key="3">
    <source>
        <dbReference type="ARBA" id="ARBA00011738"/>
    </source>
</evidence>
<dbReference type="FunFam" id="3.40.50.920:FF:000002">
    <property type="entry name" value="1-deoxy-D-xylulose-5-phosphate synthase"/>
    <property type="match status" value="1"/>
</dbReference>
<dbReference type="AlphaFoldDB" id="A0A1B2AAL8"/>
<dbReference type="UniPathway" id="UPA00064">
    <property type="reaction ID" value="UER00091"/>
</dbReference>
<dbReference type="PANTHER" id="PTHR43322">
    <property type="entry name" value="1-D-DEOXYXYLULOSE 5-PHOSPHATE SYNTHASE-RELATED"/>
    <property type="match status" value="1"/>
</dbReference>
<dbReference type="CDD" id="cd07033">
    <property type="entry name" value="TPP_PYR_DXS_TK_like"/>
    <property type="match status" value="1"/>
</dbReference>
<evidence type="ECO:0000256" key="4">
    <source>
        <dbReference type="ARBA" id="ARBA00022679"/>
    </source>
</evidence>
<evidence type="ECO:0000256" key="6">
    <source>
        <dbReference type="ARBA" id="ARBA00022842"/>
    </source>
</evidence>
<dbReference type="RefSeq" id="WP_067676281.1">
    <property type="nucleotide sequence ID" value="NZ_CP016591.1"/>
</dbReference>
<sequence>MSSNPGQGPHTPLLDTVDTPTDLRKLKPDQLRQLADELRAEMISAVGMTGGHLGSGLGVVELTVAIHYVFDTPTDKLVWDVGHQAYPHKIITGRRDRIRTLRQGGGLSGFTKRSESEYDPFGAAHSSTSISAALGFAVANKLQGRPGKGIAVIGDGAMSAGMAYEAMNNAEQAGNRLVVILNDNDMSIAPPVGGLSAYLARMVSSSEYLGLRSLASKVARKLSRRVHHGLEKAEEYARGMVTGGTMFEELGFYYVGPIDGHNLDHLIPVLENVRDSEQGPILVHVVTKKGKGYAPAENSADKYHGVQKFDVITGEQKRSAGGPPAYQNVFGDTLAKLAETDPTICAITAAMPSGTGVDRFAKAHPDKAFDVGIAEQHAVTFAAGLAAEGMRPFCAIYSTFLQRAFDQVVHDVAIQNLAVRFAIDRAGLVGADGCTHAGSFDVTYLATLPNMVVMAAADEAELVHMTYTAAMHDSGPIAFRYPRGGGVGVELPATPLLLEIGKGRVVREGTKVAILSLGTRLAEALKAADALEAKGLSTTVADLRFAKPLDTDLIDRLMRTHEVVVTVEEAAIGGLGAHVLTHASDQGLTDNGLKIRTMRLPDVFQDHDDPAKQYDEAGLNAPHIVDTVLKALRHNSAGVEEARA</sequence>
<dbReference type="STRING" id="692370.A6F68_00656"/>
<dbReference type="SMART" id="SM00861">
    <property type="entry name" value="Transket_pyr"/>
    <property type="match status" value="1"/>
</dbReference>
<feature type="binding site" evidence="11">
    <location>
        <position position="155"/>
    </location>
    <ligand>
        <name>Mg(2+)</name>
        <dbReference type="ChEBI" id="CHEBI:18420"/>
    </ligand>
</feature>
<dbReference type="FunFam" id="3.40.50.970:FF:000005">
    <property type="entry name" value="1-deoxy-D-xylulose-5-phosphate synthase"/>
    <property type="match status" value="1"/>
</dbReference>
<dbReference type="OrthoDB" id="9803371at2"/>
<accession>A0A1B2AAL8</accession>
<feature type="binding site" evidence="11">
    <location>
        <position position="83"/>
    </location>
    <ligand>
        <name>thiamine diphosphate</name>
        <dbReference type="ChEBI" id="CHEBI:58937"/>
    </ligand>
</feature>
<gene>
    <name evidence="11 14" type="primary">dxs</name>
    <name evidence="14" type="ORF">A6F68_00656</name>
</gene>
<evidence type="ECO:0000256" key="11">
    <source>
        <dbReference type="HAMAP-Rule" id="MF_00315"/>
    </source>
</evidence>
<dbReference type="GO" id="GO:0016114">
    <property type="term" value="P:terpenoid biosynthetic process"/>
    <property type="evidence" value="ECO:0007669"/>
    <property type="project" value="UniProtKB-UniRule"/>
</dbReference>
<comment type="function">
    <text evidence="10 11">Catalyzes the acyloin condensation reaction between C atoms 2 and 3 of pyruvate and glyceraldehyde 3-phosphate to yield 1-deoxy-D-xylulose-5-phosphate (DXP).</text>
</comment>
<keyword evidence="8 11" id="KW-0786">Thiamine pyrophosphate</keyword>
<dbReference type="CDD" id="cd02007">
    <property type="entry name" value="TPP_DXS"/>
    <property type="match status" value="1"/>
</dbReference>
<feature type="region of interest" description="Disordered" evidence="12">
    <location>
        <begin position="1"/>
        <end position="22"/>
    </location>
</feature>
<reference evidence="14 15" key="1">
    <citation type="submission" date="2016-07" db="EMBL/GenBank/DDBJ databases">
        <title>Complete genome sequence of Altererythrobacter dongtanensis KCTC 22672, a type strain with esterase isolated from tidal flat.</title>
        <authorList>
            <person name="Cheng H."/>
            <person name="Wu Y.-H."/>
            <person name="Zhou P."/>
            <person name="Huo Y.-Y."/>
            <person name="Wang C.-S."/>
            <person name="Xu X.-W."/>
        </authorList>
    </citation>
    <scope>NUCLEOTIDE SEQUENCE [LARGE SCALE GENOMIC DNA]</scope>
    <source>
        <strain evidence="14 15">KCTC 22672</strain>
    </source>
</reference>
<name>A0A1B2AAL8_9SPHN</name>
<evidence type="ECO:0000313" key="14">
    <source>
        <dbReference type="EMBL" id="ANY19186.1"/>
    </source>
</evidence>
<dbReference type="Pfam" id="PF02780">
    <property type="entry name" value="Transketolase_C"/>
    <property type="match status" value="1"/>
</dbReference>
<dbReference type="SUPFAM" id="SSF52518">
    <property type="entry name" value="Thiamin diphosphate-binding fold (THDP-binding)"/>
    <property type="match status" value="2"/>
</dbReference>
<keyword evidence="15" id="KW-1185">Reference proteome</keyword>
<protein>
    <recommendedName>
        <fullName evidence="11">1-deoxy-D-xylulose-5-phosphate synthase</fullName>
        <ecNumber evidence="11">2.2.1.7</ecNumber>
    </recommendedName>
    <alternativeName>
        <fullName evidence="11">1-deoxyxylulose-5-phosphate synthase</fullName>
        <shortName evidence="11">DXP synthase</shortName>
        <shortName evidence="11">DXPS</shortName>
    </alternativeName>
</protein>
<dbReference type="Proteomes" id="UP000092932">
    <property type="component" value="Chromosome"/>
</dbReference>
<dbReference type="InterPro" id="IPR005477">
    <property type="entry name" value="Dxylulose-5-P_synthase"/>
</dbReference>
<dbReference type="NCBIfam" id="NF003933">
    <property type="entry name" value="PRK05444.2-2"/>
    <property type="match status" value="1"/>
</dbReference>
<keyword evidence="4 11" id="KW-0808">Transferase</keyword>
<evidence type="ECO:0000256" key="2">
    <source>
        <dbReference type="ARBA" id="ARBA00011081"/>
    </source>
</evidence>
<dbReference type="GO" id="GO:0009228">
    <property type="term" value="P:thiamine biosynthetic process"/>
    <property type="evidence" value="ECO:0007669"/>
    <property type="project" value="UniProtKB-UniRule"/>
</dbReference>
<comment type="cofactor">
    <cofactor evidence="11">
        <name>thiamine diphosphate</name>
        <dbReference type="ChEBI" id="CHEBI:58937"/>
    </cofactor>
    <text evidence="11">Binds 1 thiamine pyrophosphate per subunit.</text>
</comment>
<dbReference type="PATRIC" id="fig|692370.5.peg.668"/>
<dbReference type="NCBIfam" id="TIGR00204">
    <property type="entry name" value="dxs"/>
    <property type="match status" value="1"/>
</dbReference>
<dbReference type="EC" id="2.2.1.7" evidence="11"/>
<dbReference type="PANTHER" id="PTHR43322:SF5">
    <property type="entry name" value="1-DEOXY-D-XYLULOSE-5-PHOSPHATE SYNTHASE, CHLOROPLASTIC"/>
    <property type="match status" value="1"/>
</dbReference>
<comment type="subunit">
    <text evidence="3 11">Homodimer.</text>
</comment>
<comment type="pathway">
    <text evidence="1 11">Metabolic intermediate biosynthesis; 1-deoxy-D-xylulose 5-phosphate biosynthesis; 1-deoxy-D-xylulose 5-phosphate from D-glyceraldehyde 3-phosphate and pyruvate: step 1/1.</text>
</comment>
<feature type="binding site" evidence="11">
    <location>
        <position position="184"/>
    </location>
    <ligand>
        <name>thiamine diphosphate</name>
        <dbReference type="ChEBI" id="CHEBI:58937"/>
    </ligand>
</feature>
<feature type="compositionally biased region" description="Low complexity" evidence="12">
    <location>
        <begin position="9"/>
        <end position="20"/>
    </location>
</feature>
<proteinExistence type="inferred from homology"/>
<keyword evidence="6 11" id="KW-0460">Magnesium</keyword>
<keyword evidence="5 11" id="KW-0479">Metal-binding</keyword>
<dbReference type="InterPro" id="IPR033248">
    <property type="entry name" value="Transketolase_C"/>
</dbReference>
<feature type="binding site" evidence="11">
    <location>
        <begin position="156"/>
        <end position="157"/>
    </location>
    <ligand>
        <name>thiamine diphosphate</name>
        <dbReference type="ChEBI" id="CHEBI:58937"/>
    </ligand>
</feature>
<comment type="similarity">
    <text evidence="2 11">Belongs to the transketolase family. DXPS subfamily.</text>
</comment>
<organism evidence="14 15">
    <name type="scientific">Tsuneonella dongtanensis</name>
    <dbReference type="NCBI Taxonomy" id="692370"/>
    <lineage>
        <taxon>Bacteria</taxon>
        <taxon>Pseudomonadati</taxon>
        <taxon>Pseudomonadota</taxon>
        <taxon>Alphaproteobacteria</taxon>
        <taxon>Sphingomonadales</taxon>
        <taxon>Erythrobacteraceae</taxon>
        <taxon>Tsuneonella</taxon>
    </lineage>
</organism>
<evidence type="ECO:0000256" key="12">
    <source>
        <dbReference type="SAM" id="MobiDB-lite"/>
    </source>
</evidence>
<dbReference type="Gene3D" id="3.40.50.970">
    <property type="match status" value="2"/>
</dbReference>
<evidence type="ECO:0000256" key="1">
    <source>
        <dbReference type="ARBA" id="ARBA00004980"/>
    </source>
</evidence>
<keyword evidence="7 11" id="KW-0784">Thiamine biosynthesis</keyword>
<dbReference type="KEGG" id="ado:A6F68_00656"/>
<feature type="binding site" evidence="11">
    <location>
        <begin position="124"/>
        <end position="126"/>
    </location>
    <ligand>
        <name>thiamine diphosphate</name>
        <dbReference type="ChEBI" id="CHEBI:58937"/>
    </ligand>
</feature>
<dbReference type="Gene3D" id="3.40.50.920">
    <property type="match status" value="1"/>
</dbReference>
<dbReference type="InterPro" id="IPR009014">
    <property type="entry name" value="Transketo_C/PFOR_II"/>
</dbReference>
<dbReference type="Pfam" id="PF13292">
    <property type="entry name" value="DXP_synthase_N"/>
    <property type="match status" value="1"/>
</dbReference>
<evidence type="ECO:0000256" key="10">
    <source>
        <dbReference type="ARBA" id="ARBA00055605"/>
    </source>
</evidence>
<dbReference type="InterPro" id="IPR049557">
    <property type="entry name" value="Transketolase_CS"/>
</dbReference>
<dbReference type="SUPFAM" id="SSF52922">
    <property type="entry name" value="TK C-terminal domain-like"/>
    <property type="match status" value="1"/>
</dbReference>
<feature type="binding site" evidence="11">
    <location>
        <position position="184"/>
    </location>
    <ligand>
        <name>Mg(2+)</name>
        <dbReference type="ChEBI" id="CHEBI:18420"/>
    </ligand>
</feature>